<dbReference type="PANTHER" id="PTHR35535:SF1">
    <property type="entry name" value="HEAT SHOCK PROTEIN HSLJ"/>
    <property type="match status" value="1"/>
</dbReference>
<dbReference type="RefSeq" id="WP_380288559.1">
    <property type="nucleotide sequence ID" value="NZ_JBHULY010000005.1"/>
</dbReference>
<organism evidence="2 3">
    <name type="scientific">Hyunsoonleella rubra</name>
    <dbReference type="NCBI Taxonomy" id="1737062"/>
    <lineage>
        <taxon>Bacteria</taxon>
        <taxon>Pseudomonadati</taxon>
        <taxon>Bacteroidota</taxon>
        <taxon>Flavobacteriia</taxon>
        <taxon>Flavobacteriales</taxon>
        <taxon>Flavobacteriaceae</taxon>
    </lineage>
</organism>
<dbReference type="InterPro" id="IPR053147">
    <property type="entry name" value="Hsp_HslJ-like"/>
</dbReference>
<sequence length="263" mass="29557">MKSLLLLGMIALRCCWGPSEYQLMQYAQNDDTFLKTLDGTYNIHQLLGEDVSKFNLNIVFGSKEKKVSGFSGCNRFFGSYALEDGSIKFSALGATRMLCSDDKNNIETKFLKALDKADTVLFSENGFTAFANKKPLILATKRVEENAMSIEYYASSRGRYRYVEINKDSISFSKKRGEKTTNMPCDEAYWGSLVVLCNTIDYENMANLEAPSKSFQFDGAPLARLKITANGETYESVPFDHYNPPKEIAVLVSKIVSLMENIE</sequence>
<evidence type="ECO:0000313" key="3">
    <source>
        <dbReference type="Proteomes" id="UP001597476"/>
    </source>
</evidence>
<proteinExistence type="predicted"/>
<dbReference type="EMBL" id="JBHULY010000005">
    <property type="protein sequence ID" value="MFD2724994.1"/>
    <property type="molecule type" value="Genomic_DNA"/>
</dbReference>
<protein>
    <submittedName>
        <fullName evidence="2">META domain-containing protein</fullName>
    </submittedName>
</protein>
<name>A0ABW5T8A3_9FLAO</name>
<comment type="caution">
    <text evidence="2">The sequence shown here is derived from an EMBL/GenBank/DDBJ whole genome shotgun (WGS) entry which is preliminary data.</text>
</comment>
<dbReference type="Proteomes" id="UP001597476">
    <property type="component" value="Unassembled WGS sequence"/>
</dbReference>
<keyword evidence="3" id="KW-1185">Reference proteome</keyword>
<feature type="domain" description="DUF306" evidence="1">
    <location>
        <begin position="38"/>
        <end position="125"/>
    </location>
</feature>
<reference evidence="3" key="1">
    <citation type="journal article" date="2019" name="Int. J. Syst. Evol. Microbiol.">
        <title>The Global Catalogue of Microorganisms (GCM) 10K type strain sequencing project: providing services to taxonomists for standard genome sequencing and annotation.</title>
        <authorList>
            <consortium name="The Broad Institute Genomics Platform"/>
            <consortium name="The Broad Institute Genome Sequencing Center for Infectious Disease"/>
            <person name="Wu L."/>
            <person name="Ma J."/>
        </authorList>
    </citation>
    <scope>NUCLEOTIDE SEQUENCE [LARGE SCALE GENOMIC DNA]</scope>
    <source>
        <strain evidence="3">KCTC 42398</strain>
    </source>
</reference>
<gene>
    <name evidence="2" type="ORF">ACFSR8_02115</name>
</gene>
<dbReference type="InterPro" id="IPR038670">
    <property type="entry name" value="HslJ-like_sf"/>
</dbReference>
<dbReference type="PANTHER" id="PTHR35535">
    <property type="entry name" value="HEAT SHOCK PROTEIN HSLJ"/>
    <property type="match status" value="1"/>
</dbReference>
<evidence type="ECO:0000313" key="2">
    <source>
        <dbReference type="EMBL" id="MFD2724994.1"/>
    </source>
</evidence>
<dbReference type="Gene3D" id="2.40.128.270">
    <property type="match status" value="1"/>
</dbReference>
<evidence type="ECO:0000259" key="1">
    <source>
        <dbReference type="Pfam" id="PF03724"/>
    </source>
</evidence>
<dbReference type="InterPro" id="IPR005184">
    <property type="entry name" value="DUF306_Meta_HslJ"/>
</dbReference>
<accession>A0ABW5T8A3</accession>
<dbReference type="Pfam" id="PF03724">
    <property type="entry name" value="META"/>
    <property type="match status" value="1"/>
</dbReference>